<evidence type="ECO:0000313" key="6">
    <source>
        <dbReference type="EMBL" id="ARF02834.1"/>
    </source>
</evidence>
<dbReference type="SUPFAM" id="SSF56112">
    <property type="entry name" value="Protein kinase-like (PK-like)"/>
    <property type="match status" value="1"/>
</dbReference>
<accession>A0A1V0S887</accession>
<dbReference type="InterPro" id="IPR017441">
    <property type="entry name" value="Protein_kinase_ATP_BS"/>
</dbReference>
<name>A0A1V0S887_CNPV</name>
<dbReference type="GO" id="GO:0004674">
    <property type="term" value="F:protein serine/threonine kinase activity"/>
    <property type="evidence" value="ECO:0007669"/>
    <property type="project" value="UniProtKB-EC"/>
</dbReference>
<dbReference type="InterPro" id="IPR000719">
    <property type="entry name" value="Prot_kinase_dom"/>
</dbReference>
<sequence length="303" mass="35586">MTRDIKLDNNTVLQDISGRKWTIKKLLGAGGFGKVYKVLPVESYYNINYAIAKIENLENITIVMETLVYDSIYDVDKINNWMELHNINHLGIPEYYGCGCLKYCNNYYRFILLEKLNINTSKLFSRRIKISRIKLIKSITIDILTALKYIHSYGISHGDIKPENIMLDINNKAYLIDYGISYHFMIKDKHVKYLKEQKGLRKGTVYYASLDSHNGATVTRRGDLESLGYCMVKWMNRKLSWENINRSNLVHAYKCDFIKRLHEGKLSYNKKSKFIYLFINTVTKLSYDERPDYEALIKIILDY</sequence>
<proteinExistence type="predicted"/>
<keyword evidence="3 4" id="KW-0067">ATP-binding</keyword>
<evidence type="ECO:0000313" key="7">
    <source>
        <dbReference type="Proteomes" id="UP000315116"/>
    </source>
</evidence>
<dbReference type="Pfam" id="PF00069">
    <property type="entry name" value="Pkinase"/>
    <property type="match status" value="1"/>
</dbReference>
<dbReference type="InterPro" id="IPR011009">
    <property type="entry name" value="Kinase-like_dom_sf"/>
</dbReference>
<dbReference type="EC" id="2.7.11.1" evidence="1"/>
<dbReference type="EMBL" id="KX857216">
    <property type="protein sequence ID" value="ARF02834.1"/>
    <property type="molecule type" value="Genomic_DNA"/>
</dbReference>
<dbReference type="InterPro" id="IPR050235">
    <property type="entry name" value="CK1_Ser-Thr_kinase"/>
</dbReference>
<evidence type="ECO:0000256" key="2">
    <source>
        <dbReference type="ARBA" id="ARBA00022741"/>
    </source>
</evidence>
<evidence type="ECO:0000256" key="3">
    <source>
        <dbReference type="ARBA" id="ARBA00022840"/>
    </source>
</evidence>
<dbReference type="GO" id="GO:0005524">
    <property type="term" value="F:ATP binding"/>
    <property type="evidence" value="ECO:0007669"/>
    <property type="project" value="UniProtKB-UniRule"/>
</dbReference>
<dbReference type="PANTHER" id="PTHR11909">
    <property type="entry name" value="CASEIN KINASE-RELATED"/>
    <property type="match status" value="1"/>
</dbReference>
<evidence type="ECO:0000256" key="1">
    <source>
        <dbReference type="ARBA" id="ARBA00012513"/>
    </source>
</evidence>
<gene>
    <name evidence="6" type="primary">SWPV1-275</name>
</gene>
<protein>
    <recommendedName>
        <fullName evidence="1">non-specific serine/threonine protein kinase</fullName>
        <ecNumber evidence="1">2.7.11.1</ecNumber>
    </recommendedName>
</protein>
<feature type="binding site" evidence="4">
    <location>
        <position position="53"/>
    </location>
    <ligand>
        <name>ATP</name>
        <dbReference type="ChEBI" id="CHEBI:30616"/>
    </ligand>
</feature>
<reference evidence="6 7" key="1">
    <citation type="journal article" date="2017" name="BMC Genomics">
        <title>Genomic characterization of two novel pathogenic avipoxviruses isolated from pacific shearwaters (Ardenna spp.).</title>
        <authorList>
            <person name="Sarker S."/>
            <person name="Das S."/>
            <person name="Lavers J.L."/>
            <person name="Hutton I."/>
            <person name="Helbig K."/>
            <person name="Imbery J."/>
            <person name="Upton C."/>
            <person name="Raidal S.R."/>
        </authorList>
    </citation>
    <scope>NUCLEOTIDE SEQUENCE [LARGE SCALE GENOMIC DNA]</scope>
    <source>
        <strain evidence="6 7">SWPV-1</strain>
    </source>
</reference>
<dbReference type="InterPro" id="IPR008271">
    <property type="entry name" value="Ser/Thr_kinase_AS"/>
</dbReference>
<dbReference type="Proteomes" id="UP000315116">
    <property type="component" value="Segment"/>
</dbReference>
<dbReference type="Gene3D" id="1.10.510.10">
    <property type="entry name" value="Transferase(Phosphotransferase) domain 1"/>
    <property type="match status" value="1"/>
</dbReference>
<feature type="domain" description="Protein kinase" evidence="5">
    <location>
        <begin position="21"/>
        <end position="303"/>
    </location>
</feature>
<dbReference type="PROSITE" id="PS00108">
    <property type="entry name" value="PROTEIN_KINASE_ST"/>
    <property type="match status" value="1"/>
</dbReference>
<evidence type="ECO:0000256" key="4">
    <source>
        <dbReference type="PROSITE-ProRule" id="PRU10141"/>
    </source>
</evidence>
<dbReference type="SMART" id="SM00220">
    <property type="entry name" value="S_TKc"/>
    <property type="match status" value="1"/>
</dbReference>
<organism evidence="6 7">
    <name type="scientific">Shearwaterpox virus</name>
    <dbReference type="NCBI Taxonomy" id="1974596"/>
    <lineage>
        <taxon>Viruses</taxon>
        <taxon>Varidnaviria</taxon>
        <taxon>Bamfordvirae</taxon>
        <taxon>Nucleocytoviricota</taxon>
        <taxon>Pokkesviricetes</taxon>
        <taxon>Chitovirales</taxon>
        <taxon>Poxviridae</taxon>
        <taxon>Chordopoxvirinae</taxon>
        <taxon>Avipoxvirus</taxon>
        <taxon>Avipoxvirus canarypox</taxon>
        <taxon>Canarypox virus</taxon>
    </lineage>
</organism>
<dbReference type="PROSITE" id="PS00107">
    <property type="entry name" value="PROTEIN_KINASE_ATP"/>
    <property type="match status" value="1"/>
</dbReference>
<keyword evidence="2 4" id="KW-0547">Nucleotide-binding</keyword>
<evidence type="ECO:0000259" key="5">
    <source>
        <dbReference type="PROSITE" id="PS50011"/>
    </source>
</evidence>
<dbReference type="PROSITE" id="PS50011">
    <property type="entry name" value="PROTEIN_KINASE_DOM"/>
    <property type="match status" value="1"/>
</dbReference>